<evidence type="ECO:0000313" key="1">
    <source>
        <dbReference type="EMBL" id="KAF5910074.1"/>
    </source>
</evidence>
<keyword evidence="2" id="KW-1185">Reference proteome</keyword>
<dbReference type="AlphaFoldDB" id="A0A8J5C9P0"/>
<comment type="caution">
    <text evidence="1">The sequence shown here is derived from an EMBL/GenBank/DDBJ whole genome shotgun (WGS) entry which is preliminary data.</text>
</comment>
<dbReference type="EMBL" id="QNUK01000001">
    <property type="protein sequence ID" value="KAF5910074.1"/>
    <property type="molecule type" value="Genomic_DNA"/>
</dbReference>
<proteinExistence type="predicted"/>
<protein>
    <submittedName>
        <fullName evidence="1">Uncharacterized protein</fullName>
    </submittedName>
</protein>
<gene>
    <name evidence="1" type="ORF">DAT39_000087</name>
</gene>
<reference evidence="1" key="1">
    <citation type="submission" date="2020-07" db="EMBL/GenBank/DDBJ databases">
        <title>Clarias magur genome sequencing, assembly and annotation.</title>
        <authorList>
            <person name="Kushwaha B."/>
            <person name="Kumar R."/>
            <person name="Das P."/>
            <person name="Joshi C.G."/>
            <person name="Kumar D."/>
            <person name="Nagpure N.S."/>
            <person name="Pandey M."/>
            <person name="Agarwal S."/>
            <person name="Srivastava S."/>
            <person name="Singh M."/>
            <person name="Sahoo L."/>
            <person name="Jayasankar P."/>
            <person name="Meher P.K."/>
            <person name="Koringa P.G."/>
            <person name="Iquebal M.A."/>
            <person name="Das S.P."/>
            <person name="Bit A."/>
            <person name="Patnaik S."/>
            <person name="Patel N."/>
            <person name="Shah T.M."/>
            <person name="Hinsu A."/>
            <person name="Jena J.K."/>
        </authorList>
    </citation>
    <scope>NUCLEOTIDE SEQUENCE</scope>
    <source>
        <strain evidence="1">CIFAMagur01</strain>
        <tissue evidence="1">Testis</tissue>
    </source>
</reference>
<dbReference type="Proteomes" id="UP000727407">
    <property type="component" value="Unassembled WGS sequence"/>
</dbReference>
<name>A0A8J5C9P0_CLAMG</name>
<sequence length="75" mass="8287">MAASGQSCENLLADMHLESFSFRTFGSQGGISSDYKTLMIEHLPCVQAEMLSLSGRRVGIREVMQSVLFGTIWET</sequence>
<accession>A0A8J5C9P0</accession>
<evidence type="ECO:0000313" key="2">
    <source>
        <dbReference type="Proteomes" id="UP000727407"/>
    </source>
</evidence>
<organism evidence="1 2">
    <name type="scientific">Clarias magur</name>
    <name type="common">Asian catfish</name>
    <name type="synonym">Macropteronotus magur</name>
    <dbReference type="NCBI Taxonomy" id="1594786"/>
    <lineage>
        <taxon>Eukaryota</taxon>
        <taxon>Metazoa</taxon>
        <taxon>Chordata</taxon>
        <taxon>Craniata</taxon>
        <taxon>Vertebrata</taxon>
        <taxon>Euteleostomi</taxon>
        <taxon>Actinopterygii</taxon>
        <taxon>Neopterygii</taxon>
        <taxon>Teleostei</taxon>
        <taxon>Ostariophysi</taxon>
        <taxon>Siluriformes</taxon>
        <taxon>Clariidae</taxon>
        <taxon>Clarias</taxon>
    </lineage>
</organism>